<dbReference type="SUPFAM" id="SSF161098">
    <property type="entry name" value="MetI-like"/>
    <property type="match status" value="1"/>
</dbReference>
<comment type="subcellular location">
    <subcellularLocation>
        <location evidence="1 8">Cell membrane</location>
        <topology evidence="1 8">Multi-pass membrane protein</topology>
    </subcellularLocation>
</comment>
<keyword evidence="3 8" id="KW-0813">Transport</keyword>
<dbReference type="InterPro" id="IPR035906">
    <property type="entry name" value="MetI-like_sf"/>
</dbReference>
<feature type="transmembrane region" description="Helical" evidence="8">
    <location>
        <begin position="195"/>
        <end position="225"/>
    </location>
</feature>
<feature type="transmembrane region" description="Helical" evidence="8">
    <location>
        <begin position="150"/>
        <end position="174"/>
    </location>
</feature>
<dbReference type="PANTHER" id="PTHR42929">
    <property type="entry name" value="INNER MEMBRANE ABC TRANSPORTER PERMEASE PROTEIN YDCU-RELATED-RELATED"/>
    <property type="match status" value="1"/>
</dbReference>
<name>A0A512DU23_9PROT</name>
<dbReference type="GO" id="GO:0055085">
    <property type="term" value="P:transmembrane transport"/>
    <property type="evidence" value="ECO:0007669"/>
    <property type="project" value="InterPro"/>
</dbReference>
<dbReference type="Gene3D" id="1.10.3720.10">
    <property type="entry name" value="MetI-like"/>
    <property type="match status" value="1"/>
</dbReference>
<evidence type="ECO:0000256" key="6">
    <source>
        <dbReference type="ARBA" id="ARBA00022989"/>
    </source>
</evidence>
<dbReference type="CDD" id="cd06261">
    <property type="entry name" value="TM_PBP2"/>
    <property type="match status" value="1"/>
</dbReference>
<dbReference type="Proteomes" id="UP000321523">
    <property type="component" value="Unassembled WGS sequence"/>
</dbReference>
<keyword evidence="7 8" id="KW-0472">Membrane</keyword>
<feature type="transmembrane region" description="Helical" evidence="8">
    <location>
        <begin position="96"/>
        <end position="120"/>
    </location>
</feature>
<dbReference type="AlphaFoldDB" id="A0A512DU23"/>
<comment type="similarity">
    <text evidence="2">Belongs to the binding-protein-dependent transport system permease family. CysTW subfamily.</text>
</comment>
<dbReference type="RefSeq" id="WP_044433761.1">
    <property type="nucleotide sequence ID" value="NZ_BJYZ01000019.1"/>
</dbReference>
<dbReference type="EMBL" id="BJYZ01000019">
    <property type="protein sequence ID" value="GEO39972.1"/>
    <property type="molecule type" value="Genomic_DNA"/>
</dbReference>
<organism evidence="10 11">
    <name type="scientific">Skermanella aerolata</name>
    <dbReference type="NCBI Taxonomy" id="393310"/>
    <lineage>
        <taxon>Bacteria</taxon>
        <taxon>Pseudomonadati</taxon>
        <taxon>Pseudomonadota</taxon>
        <taxon>Alphaproteobacteria</taxon>
        <taxon>Rhodospirillales</taxon>
        <taxon>Azospirillaceae</taxon>
        <taxon>Skermanella</taxon>
    </lineage>
</organism>
<evidence type="ECO:0000313" key="11">
    <source>
        <dbReference type="Proteomes" id="UP000321523"/>
    </source>
</evidence>
<dbReference type="PANTHER" id="PTHR42929:SF5">
    <property type="entry name" value="ABC TRANSPORTER PERMEASE PROTEIN"/>
    <property type="match status" value="1"/>
</dbReference>
<protein>
    <submittedName>
        <fullName evidence="10">ABC transporter permease</fullName>
    </submittedName>
</protein>
<dbReference type="InterPro" id="IPR000515">
    <property type="entry name" value="MetI-like"/>
</dbReference>
<evidence type="ECO:0000256" key="7">
    <source>
        <dbReference type="ARBA" id="ARBA00023136"/>
    </source>
</evidence>
<evidence type="ECO:0000256" key="4">
    <source>
        <dbReference type="ARBA" id="ARBA00022475"/>
    </source>
</evidence>
<dbReference type="OrthoDB" id="7915284at2"/>
<feature type="transmembrane region" description="Helical" evidence="8">
    <location>
        <begin position="245"/>
        <end position="268"/>
    </location>
</feature>
<reference evidence="10 11" key="1">
    <citation type="submission" date="2019-07" db="EMBL/GenBank/DDBJ databases">
        <title>Whole genome shotgun sequence of Skermanella aerolata NBRC 106429.</title>
        <authorList>
            <person name="Hosoyama A."/>
            <person name="Uohara A."/>
            <person name="Ohji S."/>
            <person name="Ichikawa N."/>
        </authorList>
    </citation>
    <scope>NUCLEOTIDE SEQUENCE [LARGE SCALE GENOMIC DNA]</scope>
    <source>
        <strain evidence="10 11">NBRC 106429</strain>
    </source>
</reference>
<dbReference type="GO" id="GO:0005886">
    <property type="term" value="C:plasma membrane"/>
    <property type="evidence" value="ECO:0007669"/>
    <property type="project" value="UniProtKB-SubCell"/>
</dbReference>
<evidence type="ECO:0000313" key="10">
    <source>
        <dbReference type="EMBL" id="GEO39972.1"/>
    </source>
</evidence>
<gene>
    <name evidence="10" type="ORF">SAE02_41200</name>
</gene>
<keyword evidence="5 8" id="KW-0812">Transmembrane</keyword>
<feature type="transmembrane region" description="Helical" evidence="8">
    <location>
        <begin position="61"/>
        <end position="84"/>
    </location>
</feature>
<evidence type="ECO:0000256" key="2">
    <source>
        <dbReference type="ARBA" id="ARBA00007069"/>
    </source>
</evidence>
<evidence type="ECO:0000256" key="3">
    <source>
        <dbReference type="ARBA" id="ARBA00022448"/>
    </source>
</evidence>
<evidence type="ECO:0000256" key="8">
    <source>
        <dbReference type="RuleBase" id="RU363032"/>
    </source>
</evidence>
<accession>A0A512DU23</accession>
<evidence type="ECO:0000256" key="5">
    <source>
        <dbReference type="ARBA" id="ARBA00022692"/>
    </source>
</evidence>
<comment type="caution">
    <text evidence="10">The sequence shown here is derived from an EMBL/GenBank/DDBJ whole genome shotgun (WGS) entry which is preliminary data.</text>
</comment>
<keyword evidence="4" id="KW-1003">Cell membrane</keyword>
<evidence type="ECO:0000259" key="9">
    <source>
        <dbReference type="PROSITE" id="PS50928"/>
    </source>
</evidence>
<keyword evidence="11" id="KW-1185">Reference proteome</keyword>
<feature type="transmembrane region" description="Helical" evidence="8">
    <location>
        <begin position="12"/>
        <end position="41"/>
    </location>
</feature>
<dbReference type="PROSITE" id="PS50928">
    <property type="entry name" value="ABC_TM1"/>
    <property type="match status" value="1"/>
</dbReference>
<feature type="domain" description="ABC transmembrane type-1" evidence="9">
    <location>
        <begin position="62"/>
        <end position="268"/>
    </location>
</feature>
<keyword evidence="6 8" id="KW-1133">Transmembrane helix</keyword>
<sequence>MAKRPLSGEPYVGFLLPAALLVCGLFLIPIGQLVALSFGGLDAPTLRWYEQVAATDSIHRILLTTFRIVGLTTVIAVVLGYAVAYAMAHMGERQRLALLLCVLVPFWLSVLVRALAWLILLRNNGIVNEALLGSGLIAAPLPLVRNELGVVIGMVHYLVPYAVFPIFATMRGLDGRLMMAARSVGASPFRTFIDIYLPLTLPALFGAGLLVFVFGLGFFVTPAILGGGRVVMLSEYVSISVLQTLRWGLAAALSVVLLVATLALIAIVSRVTGVRRMLGAS</sequence>
<evidence type="ECO:0000256" key="1">
    <source>
        <dbReference type="ARBA" id="ARBA00004651"/>
    </source>
</evidence>
<dbReference type="Pfam" id="PF00528">
    <property type="entry name" value="BPD_transp_1"/>
    <property type="match status" value="1"/>
</dbReference>
<proteinExistence type="inferred from homology"/>